<accession>T0YUL7</accession>
<reference evidence="2" key="2">
    <citation type="journal article" date="2014" name="ISME J.">
        <title>Microbial stratification in low pH oxic and suboxic macroscopic growths along an acid mine drainage.</title>
        <authorList>
            <person name="Mendez-Garcia C."/>
            <person name="Mesa V."/>
            <person name="Sprenger R.R."/>
            <person name="Richter M."/>
            <person name="Diez M.S."/>
            <person name="Solano J."/>
            <person name="Bargiela R."/>
            <person name="Golyshina O.V."/>
            <person name="Manteca A."/>
            <person name="Ramos J.L."/>
            <person name="Gallego J.R."/>
            <person name="Llorente I."/>
            <person name="Martins Dos Santos V.A."/>
            <person name="Jensen O.N."/>
            <person name="Pelaez A.I."/>
            <person name="Sanchez J."/>
            <person name="Ferrer M."/>
        </authorList>
    </citation>
    <scope>NUCLEOTIDE SEQUENCE</scope>
</reference>
<comment type="caution">
    <text evidence="2">The sequence shown here is derived from an EMBL/GenBank/DDBJ whole genome shotgun (WGS) entry which is preliminary data.</text>
</comment>
<dbReference type="PANTHER" id="PTHR42760">
    <property type="entry name" value="SHORT-CHAIN DEHYDROGENASES/REDUCTASES FAMILY MEMBER"/>
    <property type="match status" value="1"/>
</dbReference>
<protein>
    <submittedName>
        <fullName evidence="2">3-oxoacyl-[acyl-carrier-protein] reductase</fullName>
    </submittedName>
</protein>
<dbReference type="InterPro" id="IPR002347">
    <property type="entry name" value="SDR_fam"/>
</dbReference>
<dbReference type="SUPFAM" id="SSF51735">
    <property type="entry name" value="NAD(P)-binding Rossmann-fold domains"/>
    <property type="match status" value="1"/>
</dbReference>
<dbReference type="AlphaFoldDB" id="T0YUL7"/>
<feature type="non-terminal residue" evidence="2">
    <location>
        <position position="1"/>
    </location>
</feature>
<name>T0YUL7_9ZZZZ</name>
<dbReference type="InterPro" id="IPR020904">
    <property type="entry name" value="Sc_DH/Rdtase_CS"/>
</dbReference>
<dbReference type="Gene3D" id="3.40.50.720">
    <property type="entry name" value="NAD(P)-binding Rossmann-like Domain"/>
    <property type="match status" value="1"/>
</dbReference>
<dbReference type="GO" id="GO:0016616">
    <property type="term" value="F:oxidoreductase activity, acting on the CH-OH group of donors, NAD or NADP as acceptor"/>
    <property type="evidence" value="ECO:0007669"/>
    <property type="project" value="TreeGrafter"/>
</dbReference>
<dbReference type="PROSITE" id="PS00061">
    <property type="entry name" value="ADH_SHORT"/>
    <property type="match status" value="1"/>
</dbReference>
<gene>
    <name evidence="2" type="ORF">B1A_17808</name>
</gene>
<organism evidence="2">
    <name type="scientific">mine drainage metagenome</name>
    <dbReference type="NCBI Taxonomy" id="410659"/>
    <lineage>
        <taxon>unclassified sequences</taxon>
        <taxon>metagenomes</taxon>
        <taxon>ecological metagenomes</taxon>
    </lineage>
</organism>
<evidence type="ECO:0000256" key="1">
    <source>
        <dbReference type="ARBA" id="ARBA00006484"/>
    </source>
</evidence>
<dbReference type="CDD" id="cd05233">
    <property type="entry name" value="SDR_c"/>
    <property type="match status" value="1"/>
</dbReference>
<dbReference type="PRINTS" id="PR00081">
    <property type="entry name" value="GDHRDH"/>
</dbReference>
<dbReference type="Pfam" id="PF00106">
    <property type="entry name" value="adh_short"/>
    <property type="match status" value="1"/>
</dbReference>
<comment type="similarity">
    <text evidence="1">Belongs to the short-chain dehydrogenases/reductases (SDR) family.</text>
</comment>
<feature type="non-terminal residue" evidence="2">
    <location>
        <position position="180"/>
    </location>
</feature>
<sequence length="180" mass="18807">RDEAIGYAIAERLIAEGATVAVAEKDEGPAEAAARTLGPKANAYAVDVADSEAVGRVFDDVVARHGRIDVLVNNAGIFIIGRALEQSEADWRLQVDVMLNGVFFCSQAAAQRMLPSGGGAIVNIASIGGLGGWPQRGPYNAAKAGVINLTETLGCEWALAGIRVNAVAPGVIRTKMMDYL</sequence>
<dbReference type="InterPro" id="IPR036291">
    <property type="entry name" value="NAD(P)-bd_dom_sf"/>
</dbReference>
<dbReference type="PRINTS" id="PR00080">
    <property type="entry name" value="SDRFAMILY"/>
</dbReference>
<evidence type="ECO:0000313" key="2">
    <source>
        <dbReference type="EMBL" id="EQD36703.1"/>
    </source>
</evidence>
<proteinExistence type="inferred from homology"/>
<dbReference type="EMBL" id="AUZX01013110">
    <property type="protein sequence ID" value="EQD36703.1"/>
    <property type="molecule type" value="Genomic_DNA"/>
</dbReference>
<reference evidence="2" key="1">
    <citation type="submission" date="2013-08" db="EMBL/GenBank/DDBJ databases">
        <authorList>
            <person name="Mendez C."/>
            <person name="Richter M."/>
            <person name="Ferrer M."/>
            <person name="Sanchez J."/>
        </authorList>
    </citation>
    <scope>NUCLEOTIDE SEQUENCE</scope>
</reference>